<proteinExistence type="predicted"/>
<name>A0ABN8ZHA4_RANTA</name>
<protein>
    <submittedName>
        <fullName evidence="2">Uncharacterized protein</fullName>
    </submittedName>
</protein>
<evidence type="ECO:0000313" key="3">
    <source>
        <dbReference type="Proteomes" id="UP001176941"/>
    </source>
</evidence>
<evidence type="ECO:0000256" key="1">
    <source>
        <dbReference type="SAM" id="MobiDB-lite"/>
    </source>
</evidence>
<evidence type="ECO:0000313" key="2">
    <source>
        <dbReference type="EMBL" id="CAI9173164.1"/>
    </source>
</evidence>
<reference evidence="2" key="1">
    <citation type="submission" date="2023-04" db="EMBL/GenBank/DDBJ databases">
        <authorList>
            <consortium name="ELIXIR-Norway"/>
        </authorList>
    </citation>
    <scope>NUCLEOTIDE SEQUENCE [LARGE SCALE GENOMIC DNA]</scope>
</reference>
<dbReference type="Proteomes" id="UP001176941">
    <property type="component" value="Chromosome 33"/>
</dbReference>
<feature type="region of interest" description="Disordered" evidence="1">
    <location>
        <begin position="39"/>
        <end position="70"/>
    </location>
</feature>
<feature type="compositionally biased region" description="Polar residues" evidence="1">
    <location>
        <begin position="1"/>
        <end position="10"/>
    </location>
</feature>
<gene>
    <name evidence="2" type="ORF">MRATA1EN1_LOCUS22126</name>
</gene>
<accession>A0ABN8ZHA4</accession>
<keyword evidence="3" id="KW-1185">Reference proteome</keyword>
<feature type="compositionally biased region" description="Polar residues" evidence="1">
    <location>
        <begin position="41"/>
        <end position="55"/>
    </location>
</feature>
<dbReference type="EMBL" id="OX459969">
    <property type="protein sequence ID" value="CAI9173164.1"/>
    <property type="molecule type" value="Genomic_DNA"/>
</dbReference>
<feature type="region of interest" description="Disordered" evidence="1">
    <location>
        <begin position="1"/>
        <end position="24"/>
    </location>
</feature>
<sequence>MPYRQEQTQGWRKPGGVATAAGSQKVSLEEEAAELGLNQELPGNQRTGHMGSQGTLQGGGSAGVKERDGSGGWRVVEERMAVSGGAIWKAFQALCLVDVILGSSGWGVLLH</sequence>
<organism evidence="2 3">
    <name type="scientific">Rangifer tarandus platyrhynchus</name>
    <name type="common">Svalbard reindeer</name>
    <dbReference type="NCBI Taxonomy" id="3082113"/>
    <lineage>
        <taxon>Eukaryota</taxon>
        <taxon>Metazoa</taxon>
        <taxon>Chordata</taxon>
        <taxon>Craniata</taxon>
        <taxon>Vertebrata</taxon>
        <taxon>Euteleostomi</taxon>
        <taxon>Mammalia</taxon>
        <taxon>Eutheria</taxon>
        <taxon>Laurasiatheria</taxon>
        <taxon>Artiodactyla</taxon>
        <taxon>Ruminantia</taxon>
        <taxon>Pecora</taxon>
        <taxon>Cervidae</taxon>
        <taxon>Odocoileinae</taxon>
        <taxon>Rangifer</taxon>
    </lineage>
</organism>